<keyword evidence="3" id="KW-1185">Reference proteome</keyword>
<organism evidence="2 3">
    <name type="scientific">Marinobacter orientalis</name>
    <dbReference type="NCBI Taxonomy" id="1928859"/>
    <lineage>
        <taxon>Bacteria</taxon>
        <taxon>Pseudomonadati</taxon>
        <taxon>Pseudomonadota</taxon>
        <taxon>Gammaproteobacteria</taxon>
        <taxon>Pseudomonadales</taxon>
        <taxon>Marinobacteraceae</taxon>
        <taxon>Marinobacter</taxon>
    </lineage>
</organism>
<dbReference type="AlphaFoldDB" id="A0A7Y0RAX9"/>
<protein>
    <submittedName>
        <fullName evidence="2">DUF2384 domain-containing protein</fullName>
    </submittedName>
</protein>
<evidence type="ECO:0000259" key="1">
    <source>
        <dbReference type="Pfam" id="PF09722"/>
    </source>
</evidence>
<dbReference type="EMBL" id="JABCKY010000001">
    <property type="protein sequence ID" value="NMT62777.1"/>
    <property type="molecule type" value="Genomic_DNA"/>
</dbReference>
<name>A0A7Y0RAX9_9GAMM</name>
<reference evidence="2 3" key="1">
    <citation type="submission" date="2020-04" db="EMBL/GenBank/DDBJ databases">
        <title>Marinobacter oceani sp. nov., isolated from marine solar saltern.</title>
        <authorList>
            <person name="Chen X.-Y."/>
        </authorList>
    </citation>
    <scope>NUCLEOTIDE SEQUENCE [LARGE SCALE GENOMIC DNA]</scope>
    <source>
        <strain evidence="2 3">W62</strain>
    </source>
</reference>
<evidence type="ECO:0000313" key="2">
    <source>
        <dbReference type="EMBL" id="NMT62777.1"/>
    </source>
</evidence>
<comment type="caution">
    <text evidence="2">The sequence shown here is derived from an EMBL/GenBank/DDBJ whole genome shotgun (WGS) entry which is preliminary data.</text>
</comment>
<evidence type="ECO:0000313" key="3">
    <source>
        <dbReference type="Proteomes" id="UP000567186"/>
    </source>
</evidence>
<feature type="domain" description="Antitoxin Xre/MbcA/ParS-like toxin-binding" evidence="1">
    <location>
        <begin position="49"/>
        <end position="97"/>
    </location>
</feature>
<gene>
    <name evidence="2" type="ORF">HIU99_04115</name>
</gene>
<dbReference type="Pfam" id="PF09722">
    <property type="entry name" value="Xre_MbcA_ParS_C"/>
    <property type="match status" value="1"/>
</dbReference>
<accession>A0A7Y0RAX9</accession>
<sequence length="100" mass="11516">MTKQLVWRAFCEGTEDVIQARKWVAGMTDVSKEEVVAELRERVYRDVLELFEGDKANANRWLSSPIRVLGNHSPVSLMETKTGLEKIRRLIKKWEQGAVS</sequence>
<dbReference type="Proteomes" id="UP000567186">
    <property type="component" value="Unassembled WGS sequence"/>
</dbReference>
<proteinExistence type="predicted"/>
<dbReference type="InterPro" id="IPR024467">
    <property type="entry name" value="Xre/MbcA/ParS-like_toxin-bd"/>
</dbReference>